<dbReference type="InterPro" id="IPR036086">
    <property type="entry name" value="ParB/Sulfiredoxin_sf"/>
</dbReference>
<dbReference type="PANTHER" id="PTHR33375">
    <property type="entry name" value="CHROMOSOME-PARTITIONING PROTEIN PARB-RELATED"/>
    <property type="match status" value="1"/>
</dbReference>
<dbReference type="CDD" id="cd16409">
    <property type="entry name" value="ParB_N_like"/>
    <property type="match status" value="1"/>
</dbReference>
<comment type="caution">
    <text evidence="3">The sequence shown here is derived from an EMBL/GenBank/DDBJ whole genome shotgun (WGS) entry which is preliminary data.</text>
</comment>
<dbReference type="Gene3D" id="3.90.1530.10">
    <property type="entry name" value="Conserved hypothetical protein from pyrococcus furiosus pfu- 392566-001, ParB domain"/>
    <property type="match status" value="1"/>
</dbReference>
<name>A0A5C5CDM2_9HYPH</name>
<organism evidence="3 4">
    <name type="scientific">Brucella pecoris</name>
    <dbReference type="NCBI Taxonomy" id="867683"/>
    <lineage>
        <taxon>Bacteria</taxon>
        <taxon>Pseudomonadati</taxon>
        <taxon>Pseudomonadota</taxon>
        <taxon>Alphaproteobacteria</taxon>
        <taxon>Hyphomicrobiales</taxon>
        <taxon>Brucellaceae</taxon>
        <taxon>Brucella/Ochrobactrum group</taxon>
        <taxon>Brucella</taxon>
    </lineage>
</organism>
<feature type="domain" description="ParB-like N-terminal" evidence="2">
    <location>
        <begin position="16"/>
        <end position="113"/>
    </location>
</feature>
<dbReference type="Pfam" id="PF02195">
    <property type="entry name" value="ParB_N"/>
    <property type="match status" value="1"/>
</dbReference>
<keyword evidence="1" id="KW-0175">Coiled coil</keyword>
<gene>
    <name evidence="3" type="ORF">FIB18_20580</name>
</gene>
<dbReference type="PANTHER" id="PTHR33375:SF1">
    <property type="entry name" value="CHROMOSOME-PARTITIONING PROTEIN PARB-RELATED"/>
    <property type="match status" value="1"/>
</dbReference>
<protein>
    <recommendedName>
        <fullName evidence="2">ParB-like N-terminal domain-containing protein</fullName>
    </recommendedName>
</protein>
<evidence type="ECO:0000259" key="2">
    <source>
        <dbReference type="SMART" id="SM00470"/>
    </source>
</evidence>
<evidence type="ECO:0000313" key="3">
    <source>
        <dbReference type="EMBL" id="TNV09459.1"/>
    </source>
</evidence>
<sequence length="346" mass="39258">MDRQQDNRRCRMSQIMNIKTDEIFIVGNRRPLNQDAVARLADSISNIGLQTPITVRLTDVLDPEDGEYTRAFVLITGHHRLEAYKVLGLDRIPAIIRNCDEIEAQLWEIAENLHRAELTALERDEQVAKWIELSTERISSQVETKIERGRPEGGVSAAARDLNISKPDAHRAVKVASLSEEAKEAAREVGLDNNRSVLLNASKEEDPAKQVEVIKQKAERKSLKQQVDDASFAARDAKATADDFNRQLQELRKELAKLRDDNDTLRHELAYARSGTTAKPDDISQEHFDSMVKAMLAYREAMRISSEKPSNLSPRSDEYRLSKDSVLQAQSNLWNSFFPDDEEEHA</sequence>
<dbReference type="Proteomes" id="UP000313390">
    <property type="component" value="Unassembled WGS sequence"/>
</dbReference>
<dbReference type="GO" id="GO:0007059">
    <property type="term" value="P:chromosome segregation"/>
    <property type="evidence" value="ECO:0007669"/>
    <property type="project" value="TreeGrafter"/>
</dbReference>
<proteinExistence type="predicted"/>
<dbReference type="AlphaFoldDB" id="A0A5C5CDM2"/>
<dbReference type="InterPro" id="IPR003115">
    <property type="entry name" value="ParB_N"/>
</dbReference>
<dbReference type="SUPFAM" id="SSF110849">
    <property type="entry name" value="ParB/Sulfiredoxin"/>
    <property type="match status" value="1"/>
</dbReference>
<dbReference type="EMBL" id="VEWK01000013">
    <property type="protein sequence ID" value="TNV09459.1"/>
    <property type="molecule type" value="Genomic_DNA"/>
</dbReference>
<dbReference type="InterPro" id="IPR050336">
    <property type="entry name" value="Chromosome_partition/occlusion"/>
</dbReference>
<accession>A0A5C5CDM2</accession>
<dbReference type="GO" id="GO:0005694">
    <property type="term" value="C:chromosome"/>
    <property type="evidence" value="ECO:0007669"/>
    <property type="project" value="TreeGrafter"/>
</dbReference>
<evidence type="ECO:0000313" key="4">
    <source>
        <dbReference type="Proteomes" id="UP000313390"/>
    </source>
</evidence>
<reference evidence="3 4" key="1">
    <citation type="journal article" date="2011" name="Int. J. Syst. Evol. Microbiol.">
        <title>Ochrobactrum pecoris sp. nov., isolated from farm animals.</title>
        <authorList>
            <person name="Kampfer P."/>
            <person name="Huber B."/>
            <person name="Busse H.J."/>
            <person name="Scholz H.C."/>
            <person name="Tomaso H."/>
            <person name="Hotzel H."/>
            <person name="Melzer F."/>
        </authorList>
    </citation>
    <scope>NUCLEOTIDE SEQUENCE [LARGE SCALE GENOMIC DNA]</scope>
    <source>
        <strain evidence="3 4">08RB2639</strain>
    </source>
</reference>
<evidence type="ECO:0000256" key="1">
    <source>
        <dbReference type="SAM" id="Coils"/>
    </source>
</evidence>
<dbReference type="SMART" id="SM00470">
    <property type="entry name" value="ParB"/>
    <property type="match status" value="1"/>
</dbReference>
<feature type="coiled-coil region" evidence="1">
    <location>
        <begin position="234"/>
        <end position="268"/>
    </location>
</feature>